<proteinExistence type="predicted"/>
<keyword evidence="4" id="KW-1185">Reference proteome</keyword>
<sequence length="601" mass="70465">MSNLTIKEALHQGMNSTNKVMLFSEGKTKDKWHEIKSNPYFQPWITQIKKESIKMLDEVVPNLSYSLFSLYNKTGSRKEYESIYFARRKRLNVFAFITLLEGDQRYIEALEDMIWSICDEYTWCLPAHVKSETDIRKQIDLFAAETAFTLAEIIYLLEDQLSVEIKKRVKKEIFERVLEPYCSEEHVFFWETATTNWASVCAGSIGATAIYMVEDHEKLSSIITTVLNTLTFYLKGFHNDGVCLEGISYWQYGFGYYVYFSELLRQRTANKIDLMDQYKIFKIALFHQTCYLSGNFTVSFSDAFPQEKYHVGLLHQLKRKYPEIELPEDNYKINVLDDPNARWAPFIRDFLWSDYSLAGQAWKELAIYYNEAQWFITRQEYNERMVAFAAKAGHNNEPHNHNDVGSFIFHVQGETFIADIGAGEYTKQYFQKDSRYLYFPTRSKGHSVPIIGGKEQMHGSSKSAIFEVKQSEKLDIFSFEMTGAYNNENLNKLTRTYTIKKIQNYTIEIEDYFEFLDYPESIIERFISYYKPVVITKGIIRLEGKQNNVDILYDPALFGVSVEEHQFISHNLENTIVYSVDFQLKAVQIWNKVNIIIELQE</sequence>
<comment type="caution">
    <text evidence="3">The sequence shown here is derived from an EMBL/GenBank/DDBJ whole genome shotgun (WGS) entry which is preliminary data.</text>
</comment>
<dbReference type="Gene3D" id="2.70.98.70">
    <property type="match status" value="1"/>
</dbReference>
<gene>
    <name evidence="3" type="ORF">J15TS10_40830</name>
</gene>
<evidence type="ECO:0000259" key="2">
    <source>
        <dbReference type="Pfam" id="PF07940"/>
    </source>
</evidence>
<dbReference type="RefSeq" id="WP_213593721.1">
    <property type="nucleotide sequence ID" value="NZ_BOSM01000008.1"/>
</dbReference>
<dbReference type="Pfam" id="PF07940">
    <property type="entry name" value="Hepar_II_III_C"/>
    <property type="match status" value="1"/>
</dbReference>
<dbReference type="EMBL" id="BOSM01000008">
    <property type="protein sequence ID" value="GIP60269.1"/>
    <property type="molecule type" value="Genomic_DNA"/>
</dbReference>
<dbReference type="Gene3D" id="1.50.10.100">
    <property type="entry name" value="Chondroitin AC/alginate lyase"/>
    <property type="match status" value="1"/>
</dbReference>
<dbReference type="InterPro" id="IPR008929">
    <property type="entry name" value="Chondroitin_lyas"/>
</dbReference>
<dbReference type="SUPFAM" id="SSF48230">
    <property type="entry name" value="Chondroitin AC/alginate lyase"/>
    <property type="match status" value="1"/>
</dbReference>
<protein>
    <recommendedName>
        <fullName evidence="2">Heparinase II/III-like C-terminal domain-containing protein</fullName>
    </recommendedName>
</protein>
<dbReference type="PANTHER" id="PTHR38045:SF1">
    <property type="entry name" value="HEPARINASE II_III-LIKE PROTEIN"/>
    <property type="match status" value="1"/>
</dbReference>
<organism evidence="3 4">
    <name type="scientific">Paenibacillus woosongensis</name>
    <dbReference type="NCBI Taxonomy" id="307580"/>
    <lineage>
        <taxon>Bacteria</taxon>
        <taxon>Bacillati</taxon>
        <taxon>Bacillota</taxon>
        <taxon>Bacilli</taxon>
        <taxon>Bacillales</taxon>
        <taxon>Paenibacillaceae</taxon>
        <taxon>Paenibacillus</taxon>
    </lineage>
</organism>
<dbReference type="InterPro" id="IPR012480">
    <property type="entry name" value="Hepar_II_III_C"/>
</dbReference>
<dbReference type="Proteomes" id="UP000681290">
    <property type="component" value="Unassembled WGS sequence"/>
</dbReference>
<reference evidence="3 4" key="1">
    <citation type="submission" date="2021-03" db="EMBL/GenBank/DDBJ databases">
        <title>Antimicrobial resistance genes in bacteria isolated from Japanese honey, and their potential for conferring macrolide and lincosamide resistance in the American foulbrood pathogen Paenibacillus larvae.</title>
        <authorList>
            <person name="Okamoto M."/>
            <person name="Kumagai M."/>
            <person name="Kanamori H."/>
            <person name="Takamatsu D."/>
        </authorList>
    </citation>
    <scope>NUCLEOTIDE SEQUENCE [LARGE SCALE GENOMIC DNA]</scope>
    <source>
        <strain evidence="3 4">J15TS10</strain>
    </source>
</reference>
<evidence type="ECO:0000313" key="3">
    <source>
        <dbReference type="EMBL" id="GIP60269.1"/>
    </source>
</evidence>
<dbReference type="PANTHER" id="PTHR38045">
    <property type="entry name" value="CHROMOSOME 1, WHOLE GENOME SHOTGUN SEQUENCE"/>
    <property type="match status" value="1"/>
</dbReference>
<evidence type="ECO:0000256" key="1">
    <source>
        <dbReference type="ARBA" id="ARBA00004196"/>
    </source>
</evidence>
<comment type="subcellular location">
    <subcellularLocation>
        <location evidence="1">Cell envelope</location>
    </subcellularLocation>
</comment>
<accession>A0ABQ4MWG6</accession>
<name>A0ABQ4MWG6_9BACL</name>
<feature type="domain" description="Heparinase II/III-like C-terminal" evidence="2">
    <location>
        <begin position="372"/>
        <end position="498"/>
    </location>
</feature>
<evidence type="ECO:0000313" key="4">
    <source>
        <dbReference type="Proteomes" id="UP000681290"/>
    </source>
</evidence>